<dbReference type="InterPro" id="IPR015422">
    <property type="entry name" value="PyrdxlP-dep_Trfase_small"/>
</dbReference>
<feature type="non-terminal residue" evidence="1">
    <location>
        <position position="1"/>
    </location>
</feature>
<organism evidence="1">
    <name type="scientific">marine sediment metagenome</name>
    <dbReference type="NCBI Taxonomy" id="412755"/>
    <lineage>
        <taxon>unclassified sequences</taxon>
        <taxon>metagenomes</taxon>
        <taxon>ecological metagenomes</taxon>
    </lineage>
</organism>
<gene>
    <name evidence="1" type="ORF">S12H4_31529</name>
</gene>
<protein>
    <recommendedName>
        <fullName evidence="2">Aminotransferase class I/classII domain-containing protein</fullName>
    </recommendedName>
</protein>
<dbReference type="EMBL" id="BARW01018414">
    <property type="protein sequence ID" value="GAI98691.1"/>
    <property type="molecule type" value="Genomic_DNA"/>
</dbReference>
<dbReference type="SUPFAM" id="SSF53383">
    <property type="entry name" value="PLP-dependent transferases"/>
    <property type="match status" value="1"/>
</dbReference>
<name>X1U4Y1_9ZZZZ</name>
<reference evidence="1" key="1">
    <citation type="journal article" date="2014" name="Front. Microbiol.">
        <title>High frequency of phylogenetically diverse reductive dehalogenase-homologous genes in deep subseafloor sedimentary metagenomes.</title>
        <authorList>
            <person name="Kawai M."/>
            <person name="Futagami T."/>
            <person name="Toyoda A."/>
            <person name="Takaki Y."/>
            <person name="Nishi S."/>
            <person name="Hori S."/>
            <person name="Arai W."/>
            <person name="Tsubouchi T."/>
            <person name="Morono Y."/>
            <person name="Uchiyama I."/>
            <person name="Ito T."/>
            <person name="Fujiyama A."/>
            <person name="Inagaki F."/>
            <person name="Takami H."/>
        </authorList>
    </citation>
    <scope>NUCLEOTIDE SEQUENCE</scope>
    <source>
        <strain evidence="1">Expedition CK06-06</strain>
    </source>
</reference>
<evidence type="ECO:0000313" key="1">
    <source>
        <dbReference type="EMBL" id="GAI98691.1"/>
    </source>
</evidence>
<sequence>YIPGVNFFTQGGGENYCRLNFTMVSPNELEEGASRLGSALSKYRQ</sequence>
<evidence type="ECO:0008006" key="2">
    <source>
        <dbReference type="Google" id="ProtNLM"/>
    </source>
</evidence>
<dbReference type="InterPro" id="IPR015424">
    <property type="entry name" value="PyrdxlP-dep_Trfase"/>
</dbReference>
<accession>X1U4Y1</accession>
<comment type="caution">
    <text evidence="1">The sequence shown here is derived from an EMBL/GenBank/DDBJ whole genome shotgun (WGS) entry which is preliminary data.</text>
</comment>
<dbReference type="Gene3D" id="3.90.1150.10">
    <property type="entry name" value="Aspartate Aminotransferase, domain 1"/>
    <property type="match status" value="1"/>
</dbReference>
<dbReference type="AlphaFoldDB" id="X1U4Y1"/>
<proteinExistence type="predicted"/>